<reference evidence="6 7" key="1">
    <citation type="journal article" date="2011" name="J. Bacteriol.">
        <title>Genome sequence of strain IMCC3088, a proteorhodopsin-containing marine bacterium belonging to the OM60/NOR5 clade.</title>
        <authorList>
            <person name="Jang Y."/>
            <person name="Oh H.M."/>
            <person name="Kang I."/>
            <person name="Lee K."/>
            <person name="Yang S.J."/>
            <person name="Cho J.C."/>
        </authorList>
    </citation>
    <scope>NUCLEOTIDE SEQUENCE [LARGE SCALE GENOMIC DNA]</scope>
    <source>
        <strain evidence="6 7">IMCC3088</strain>
    </source>
</reference>
<dbReference type="GO" id="GO:0033573">
    <property type="term" value="C:high-affinity iron permease complex"/>
    <property type="evidence" value="ECO:0007669"/>
    <property type="project" value="InterPro"/>
</dbReference>
<evidence type="ECO:0000313" key="7">
    <source>
        <dbReference type="Proteomes" id="UP000005615"/>
    </source>
</evidence>
<dbReference type="eggNOG" id="COG0672">
    <property type="taxonomic scope" value="Bacteria"/>
</dbReference>
<dbReference type="AlphaFoldDB" id="F3L2X2"/>
<dbReference type="OrthoDB" id="5764104at2"/>
<name>F3L2X2_9GAMM</name>
<organism evidence="6 7">
    <name type="scientific">Aequoribacter fuscus</name>
    <dbReference type="NCBI Taxonomy" id="2518989"/>
    <lineage>
        <taxon>Bacteria</taxon>
        <taxon>Pseudomonadati</taxon>
        <taxon>Pseudomonadota</taxon>
        <taxon>Gammaproteobacteria</taxon>
        <taxon>Cellvibrionales</taxon>
        <taxon>Halieaceae</taxon>
        <taxon>Aequoribacter</taxon>
    </lineage>
</organism>
<dbReference type="InterPro" id="IPR004923">
    <property type="entry name" value="FTR1/Fip1/EfeU"/>
</dbReference>
<dbReference type="RefSeq" id="WP_009576130.1">
    <property type="nucleotide sequence ID" value="NZ_AEIG01000056.1"/>
</dbReference>
<dbReference type="PANTHER" id="PTHR31632">
    <property type="entry name" value="IRON TRANSPORTER FTH1"/>
    <property type="match status" value="1"/>
</dbReference>
<keyword evidence="4" id="KW-1133">Transmembrane helix</keyword>
<proteinExistence type="inferred from homology"/>
<evidence type="ECO:0000256" key="5">
    <source>
        <dbReference type="ARBA" id="ARBA00023136"/>
    </source>
</evidence>
<evidence type="ECO:0000256" key="2">
    <source>
        <dbReference type="ARBA" id="ARBA00008333"/>
    </source>
</evidence>
<gene>
    <name evidence="6" type="ORF">IMCC3088_1896</name>
</gene>
<comment type="subcellular location">
    <subcellularLocation>
        <location evidence="1">Membrane</location>
        <topology evidence="1">Multi-pass membrane protein</topology>
    </subcellularLocation>
</comment>
<protein>
    <submittedName>
        <fullName evidence="6">Ferrous iron transport permease EfeU</fullName>
    </submittedName>
</protein>
<keyword evidence="7" id="KW-1185">Reference proteome</keyword>
<accession>F3L2X2</accession>
<keyword evidence="3" id="KW-0812">Transmembrane</keyword>
<comment type="caution">
    <text evidence="6">The sequence shown here is derived from an EMBL/GenBank/DDBJ whole genome shotgun (WGS) entry which is preliminary data.</text>
</comment>
<comment type="similarity">
    <text evidence="2">Belongs to the oxidase-dependent Fe transporter (OFeT) (TC 9.A.10.1) family.</text>
</comment>
<dbReference type="PANTHER" id="PTHR31632:SF2">
    <property type="entry name" value="PLASMA MEMBRANE IRON PERMEASE"/>
    <property type="match status" value="1"/>
</dbReference>
<evidence type="ECO:0000313" key="6">
    <source>
        <dbReference type="EMBL" id="EGG29323.1"/>
    </source>
</evidence>
<evidence type="ECO:0000256" key="1">
    <source>
        <dbReference type="ARBA" id="ARBA00004141"/>
    </source>
</evidence>
<dbReference type="Proteomes" id="UP000005615">
    <property type="component" value="Unassembled WGS sequence"/>
</dbReference>
<sequence length="257" mass="27768">MSMLLNALLLVLREVLEAAVLLSLLWNFSKLTRQSVRWMIPAAVTGLAIAVCYAVAIETVTDWWDGSGQECISAGLHLAVYLPMLILVWALYRPLPEKYTMVAMSLVFVAASIREGSEIVIYVGAFMDAPSVKGAVFSGAVIGAGIAVSCGVLVSALMGTLASYQARFWVAICLIFVASGMMLQAVSLLDQAGLLEHSDRAFDLETWVSEQSVLGQLLYAVFGYDSQPSWVQLGVYAASLTLALSLMYSARRLAVRV</sequence>
<evidence type="ECO:0000256" key="4">
    <source>
        <dbReference type="ARBA" id="ARBA00022989"/>
    </source>
</evidence>
<dbReference type="STRING" id="2518989.IMCC3088_1896"/>
<keyword evidence="5" id="KW-0472">Membrane</keyword>
<dbReference type="GO" id="GO:0015093">
    <property type="term" value="F:ferrous iron transmembrane transporter activity"/>
    <property type="evidence" value="ECO:0007669"/>
    <property type="project" value="TreeGrafter"/>
</dbReference>
<dbReference type="Pfam" id="PF03239">
    <property type="entry name" value="FTR1"/>
    <property type="match status" value="1"/>
</dbReference>
<evidence type="ECO:0000256" key="3">
    <source>
        <dbReference type="ARBA" id="ARBA00022692"/>
    </source>
</evidence>
<dbReference type="EMBL" id="AEIG01000056">
    <property type="protein sequence ID" value="EGG29323.1"/>
    <property type="molecule type" value="Genomic_DNA"/>
</dbReference>